<keyword evidence="2" id="KW-1185">Reference proteome</keyword>
<accession>A0AA40GBL8</accession>
<sequence>MRDSELEKALILSASAVLNTGYSVLLPSFSPLPHRDIIAVAKHLNYDSFQKNARRVPTSIS</sequence>
<comment type="caution">
    <text evidence="1">The sequence shown here is derived from an EMBL/GenBank/DDBJ whole genome shotgun (WGS) entry which is preliminary data.</text>
</comment>
<evidence type="ECO:0000313" key="2">
    <source>
        <dbReference type="Proteomes" id="UP001177670"/>
    </source>
</evidence>
<dbReference type="Proteomes" id="UP001177670">
    <property type="component" value="Unassembled WGS sequence"/>
</dbReference>
<name>A0AA40GBL8_9HYME</name>
<dbReference type="AlphaFoldDB" id="A0AA40GBL8"/>
<gene>
    <name evidence="1" type="ORF">K0M31_007395</name>
</gene>
<proteinExistence type="predicted"/>
<organism evidence="1 2">
    <name type="scientific">Melipona bicolor</name>
    <dbReference type="NCBI Taxonomy" id="60889"/>
    <lineage>
        <taxon>Eukaryota</taxon>
        <taxon>Metazoa</taxon>
        <taxon>Ecdysozoa</taxon>
        <taxon>Arthropoda</taxon>
        <taxon>Hexapoda</taxon>
        <taxon>Insecta</taxon>
        <taxon>Pterygota</taxon>
        <taxon>Neoptera</taxon>
        <taxon>Endopterygota</taxon>
        <taxon>Hymenoptera</taxon>
        <taxon>Apocrita</taxon>
        <taxon>Aculeata</taxon>
        <taxon>Apoidea</taxon>
        <taxon>Anthophila</taxon>
        <taxon>Apidae</taxon>
        <taxon>Melipona</taxon>
    </lineage>
</organism>
<protein>
    <submittedName>
        <fullName evidence="1">Uncharacterized protein</fullName>
    </submittedName>
</protein>
<evidence type="ECO:0000313" key="1">
    <source>
        <dbReference type="EMBL" id="KAK1134613.1"/>
    </source>
</evidence>
<reference evidence="1" key="1">
    <citation type="submission" date="2021-10" db="EMBL/GenBank/DDBJ databases">
        <title>Melipona bicolor Genome sequencing and assembly.</title>
        <authorList>
            <person name="Araujo N.S."/>
            <person name="Arias M.C."/>
        </authorList>
    </citation>
    <scope>NUCLEOTIDE SEQUENCE</scope>
    <source>
        <strain evidence="1">USP_2M_L1-L4_2017</strain>
        <tissue evidence="1">Whole body</tissue>
    </source>
</reference>
<dbReference type="EMBL" id="JAHYIQ010000002">
    <property type="protein sequence ID" value="KAK1134613.1"/>
    <property type="molecule type" value="Genomic_DNA"/>
</dbReference>